<comment type="caution">
    <text evidence="2">The sequence shown here is derived from an EMBL/GenBank/DDBJ whole genome shotgun (WGS) entry which is preliminary data.</text>
</comment>
<dbReference type="EMBL" id="JAUKVY010000011">
    <property type="protein sequence ID" value="MDO1534015.1"/>
    <property type="molecule type" value="Genomic_DNA"/>
</dbReference>
<feature type="transmembrane region" description="Helical" evidence="1">
    <location>
        <begin position="43"/>
        <end position="63"/>
    </location>
</feature>
<sequence length="74" mass="8179">MHRFVYIVLIVILAGIVLLFKFQNLESATVSLFSMSITLPISVLVLLIYVLGMFTGGFVLSLLRSLAHGATRRP</sequence>
<keyword evidence="3" id="KW-1185">Reference proteome</keyword>
<reference evidence="2" key="1">
    <citation type="submission" date="2023-06" db="EMBL/GenBank/DDBJ databases">
        <authorList>
            <person name="Jiang Y."/>
            <person name="Liu Q."/>
        </authorList>
    </citation>
    <scope>NUCLEOTIDE SEQUENCE</scope>
    <source>
        <strain evidence="2">CGMCC 1.12090</strain>
    </source>
</reference>
<gene>
    <name evidence="2" type="ORF">Q2T77_17140</name>
</gene>
<protein>
    <submittedName>
        <fullName evidence="2">DUF1049 domain-containing protein</fullName>
    </submittedName>
</protein>
<evidence type="ECO:0000313" key="2">
    <source>
        <dbReference type="EMBL" id="MDO1534015.1"/>
    </source>
</evidence>
<accession>A0ABT8S5J8</accession>
<evidence type="ECO:0000313" key="3">
    <source>
        <dbReference type="Proteomes" id="UP001169027"/>
    </source>
</evidence>
<dbReference type="Proteomes" id="UP001169027">
    <property type="component" value="Unassembled WGS sequence"/>
</dbReference>
<keyword evidence="1" id="KW-0472">Membrane</keyword>
<proteinExistence type="predicted"/>
<organism evidence="2 3">
    <name type="scientific">Variovorax ginsengisoli</name>
    <dbReference type="NCBI Taxonomy" id="363844"/>
    <lineage>
        <taxon>Bacteria</taxon>
        <taxon>Pseudomonadati</taxon>
        <taxon>Pseudomonadota</taxon>
        <taxon>Betaproteobacteria</taxon>
        <taxon>Burkholderiales</taxon>
        <taxon>Comamonadaceae</taxon>
        <taxon>Variovorax</taxon>
    </lineage>
</organism>
<feature type="transmembrane region" description="Helical" evidence="1">
    <location>
        <begin position="5"/>
        <end position="23"/>
    </location>
</feature>
<keyword evidence="1" id="KW-1133">Transmembrane helix</keyword>
<evidence type="ECO:0000256" key="1">
    <source>
        <dbReference type="SAM" id="Phobius"/>
    </source>
</evidence>
<dbReference type="RefSeq" id="WP_286519871.1">
    <property type="nucleotide sequence ID" value="NZ_JAUJZH010000011.1"/>
</dbReference>
<name>A0ABT8S5J8_9BURK</name>
<keyword evidence="1" id="KW-0812">Transmembrane</keyword>